<proteinExistence type="predicted"/>
<dbReference type="KEGG" id="sla:SERLADRAFT_478020"/>
<evidence type="ECO:0000256" key="1">
    <source>
        <dbReference type="SAM" id="MobiDB-lite"/>
    </source>
</evidence>
<reference evidence="2" key="1">
    <citation type="submission" date="2011-04" db="EMBL/GenBank/DDBJ databases">
        <title>Evolution of plant cell wall degrading machinery underlies the functional diversity of forest fungi.</title>
        <authorList>
            <consortium name="US DOE Joint Genome Institute (JGI-PGF)"/>
            <person name="Eastwood D.C."/>
            <person name="Floudas D."/>
            <person name="Binder M."/>
            <person name="Majcherczyk A."/>
            <person name="Schneider P."/>
            <person name="Aerts A."/>
            <person name="Asiegbu F.O."/>
            <person name="Baker S.E."/>
            <person name="Barry K."/>
            <person name="Bendiksby M."/>
            <person name="Blumentritt M."/>
            <person name="Coutinho P.M."/>
            <person name="Cullen D."/>
            <person name="Cullen D."/>
            <person name="Gathman A."/>
            <person name="Goodell B."/>
            <person name="Henrissat B."/>
            <person name="Ihrmark K."/>
            <person name="Kauserud H."/>
            <person name="Kohler A."/>
            <person name="LaButti K."/>
            <person name="Lapidus A."/>
            <person name="Lavin J.L."/>
            <person name="Lee Y.-H."/>
            <person name="Lindquist E."/>
            <person name="Lilly W."/>
            <person name="Lucas S."/>
            <person name="Morin E."/>
            <person name="Murat C."/>
            <person name="Oguiza J.A."/>
            <person name="Park J."/>
            <person name="Pisabarro A.G."/>
            <person name="Riley R."/>
            <person name="Rosling A."/>
            <person name="Salamov A."/>
            <person name="Schmidt O."/>
            <person name="Schmutz J."/>
            <person name="Skrede I."/>
            <person name="Stenlid J."/>
            <person name="Wiebenga A."/>
            <person name="Xie X."/>
            <person name="Kues U."/>
            <person name="Hibbett D.S."/>
            <person name="Hoffmeister D."/>
            <person name="Hogberg N."/>
            <person name="Martin F."/>
            <person name="Grigoriev I.V."/>
            <person name="Watkinson S.C."/>
        </authorList>
    </citation>
    <scope>NUCLEOTIDE SEQUENCE</scope>
    <source>
        <strain evidence="2">S7.9</strain>
    </source>
</reference>
<gene>
    <name evidence="2" type="ORF">SERLADRAFT_478020</name>
</gene>
<feature type="region of interest" description="Disordered" evidence="1">
    <location>
        <begin position="50"/>
        <end position="73"/>
    </location>
</feature>
<protein>
    <submittedName>
        <fullName evidence="2">Uncharacterized protein</fullName>
    </submittedName>
</protein>
<sequence length="89" mass="10373">MAHSLRSKYLGLKFEYGGSVEMLFAEYGRAWGEACAKMKQEEIGREKSRRALIERGRDEGRAEREQLRTDREQLQAERAQLKARLRTAL</sequence>
<dbReference type="EMBL" id="GL945442">
    <property type="protein sequence ID" value="EGO19759.1"/>
    <property type="molecule type" value="Genomic_DNA"/>
</dbReference>
<dbReference type="Proteomes" id="UP000008064">
    <property type="component" value="Unassembled WGS sequence"/>
</dbReference>
<name>F8PAC0_SERL9</name>
<dbReference type="GeneID" id="18821106"/>
<organism>
    <name type="scientific">Serpula lacrymans var. lacrymans (strain S7.9)</name>
    <name type="common">Dry rot fungus</name>
    <dbReference type="NCBI Taxonomy" id="578457"/>
    <lineage>
        <taxon>Eukaryota</taxon>
        <taxon>Fungi</taxon>
        <taxon>Dikarya</taxon>
        <taxon>Basidiomycota</taxon>
        <taxon>Agaricomycotina</taxon>
        <taxon>Agaricomycetes</taxon>
        <taxon>Agaricomycetidae</taxon>
        <taxon>Boletales</taxon>
        <taxon>Coniophorineae</taxon>
        <taxon>Serpulaceae</taxon>
        <taxon>Serpula</taxon>
    </lineage>
</organism>
<accession>F8PAC0</accession>
<dbReference type="AlphaFoldDB" id="F8PAC0"/>
<dbReference type="HOGENOM" id="CLU_2456140_0_0_1"/>
<evidence type="ECO:0000313" key="2">
    <source>
        <dbReference type="EMBL" id="EGO19759.1"/>
    </source>
</evidence>
<dbReference type="RefSeq" id="XP_007323194.1">
    <property type="nucleotide sequence ID" value="XM_007323132.1"/>
</dbReference>